<dbReference type="EMBL" id="KN831774">
    <property type="protein sequence ID" value="KIM43934.1"/>
    <property type="molecule type" value="Genomic_DNA"/>
</dbReference>
<proteinExistence type="predicted"/>
<gene>
    <name evidence="1" type="ORF">M413DRAFT_40282</name>
</gene>
<evidence type="ECO:0000313" key="2">
    <source>
        <dbReference type="Proteomes" id="UP000053424"/>
    </source>
</evidence>
<dbReference type="HOGENOM" id="CLU_2139374_0_0_1"/>
<feature type="non-terminal residue" evidence="1">
    <location>
        <position position="113"/>
    </location>
</feature>
<organism evidence="1 2">
    <name type="scientific">Hebeloma cylindrosporum</name>
    <dbReference type="NCBI Taxonomy" id="76867"/>
    <lineage>
        <taxon>Eukaryota</taxon>
        <taxon>Fungi</taxon>
        <taxon>Dikarya</taxon>
        <taxon>Basidiomycota</taxon>
        <taxon>Agaricomycotina</taxon>
        <taxon>Agaricomycetes</taxon>
        <taxon>Agaricomycetidae</taxon>
        <taxon>Agaricales</taxon>
        <taxon>Agaricineae</taxon>
        <taxon>Hymenogastraceae</taxon>
        <taxon>Hebeloma</taxon>
    </lineage>
</organism>
<sequence length="113" mass="13128">DFWLALHCAEIYLTEIIVDDINTGFLDYLTRYSGLTKLKLAISQSQFYSKSLPSDELATVFWGDAGPLWRHAETLEEFIIDVAFECLWCFGEHNMPAFSKYTHLKRLSVCVRR</sequence>
<feature type="non-terminal residue" evidence="1">
    <location>
        <position position="1"/>
    </location>
</feature>
<reference evidence="2" key="2">
    <citation type="submission" date="2015-01" db="EMBL/GenBank/DDBJ databases">
        <title>Evolutionary Origins and Diversification of the Mycorrhizal Mutualists.</title>
        <authorList>
            <consortium name="DOE Joint Genome Institute"/>
            <consortium name="Mycorrhizal Genomics Consortium"/>
            <person name="Kohler A."/>
            <person name="Kuo A."/>
            <person name="Nagy L.G."/>
            <person name="Floudas D."/>
            <person name="Copeland A."/>
            <person name="Barry K.W."/>
            <person name="Cichocki N."/>
            <person name="Veneault-Fourrey C."/>
            <person name="LaButti K."/>
            <person name="Lindquist E.A."/>
            <person name="Lipzen A."/>
            <person name="Lundell T."/>
            <person name="Morin E."/>
            <person name="Murat C."/>
            <person name="Riley R."/>
            <person name="Ohm R."/>
            <person name="Sun H."/>
            <person name="Tunlid A."/>
            <person name="Henrissat B."/>
            <person name="Grigoriev I.V."/>
            <person name="Hibbett D.S."/>
            <person name="Martin F."/>
        </authorList>
    </citation>
    <scope>NUCLEOTIDE SEQUENCE [LARGE SCALE GENOMIC DNA]</scope>
    <source>
        <strain evidence="2">h7</strain>
    </source>
</reference>
<keyword evidence="2" id="KW-1185">Reference proteome</keyword>
<dbReference type="Proteomes" id="UP000053424">
    <property type="component" value="Unassembled WGS sequence"/>
</dbReference>
<accession>A0A0C3CIG8</accession>
<reference evidence="1 2" key="1">
    <citation type="submission" date="2014-04" db="EMBL/GenBank/DDBJ databases">
        <authorList>
            <consortium name="DOE Joint Genome Institute"/>
            <person name="Kuo A."/>
            <person name="Gay G."/>
            <person name="Dore J."/>
            <person name="Kohler A."/>
            <person name="Nagy L.G."/>
            <person name="Floudas D."/>
            <person name="Copeland A."/>
            <person name="Barry K.W."/>
            <person name="Cichocki N."/>
            <person name="Veneault-Fourrey C."/>
            <person name="LaButti K."/>
            <person name="Lindquist E.A."/>
            <person name="Lipzen A."/>
            <person name="Lundell T."/>
            <person name="Morin E."/>
            <person name="Murat C."/>
            <person name="Sun H."/>
            <person name="Tunlid A."/>
            <person name="Henrissat B."/>
            <person name="Grigoriev I.V."/>
            <person name="Hibbett D.S."/>
            <person name="Martin F."/>
            <person name="Nordberg H.P."/>
            <person name="Cantor M.N."/>
            <person name="Hua S.X."/>
        </authorList>
    </citation>
    <scope>NUCLEOTIDE SEQUENCE [LARGE SCALE GENOMIC DNA]</scope>
    <source>
        <strain evidence="2">h7</strain>
    </source>
</reference>
<dbReference type="AlphaFoldDB" id="A0A0C3CIG8"/>
<protein>
    <submittedName>
        <fullName evidence="1">Uncharacterized protein</fullName>
    </submittedName>
</protein>
<evidence type="ECO:0000313" key="1">
    <source>
        <dbReference type="EMBL" id="KIM43934.1"/>
    </source>
</evidence>
<name>A0A0C3CIG8_HEBCY</name>